<dbReference type="Proteomes" id="UP000322234">
    <property type="component" value="Unassembled WGS sequence"/>
</dbReference>
<keyword evidence="3" id="KW-1185">Reference proteome</keyword>
<reference evidence="2" key="1">
    <citation type="submission" date="2019-10" db="EMBL/GenBank/DDBJ databases">
        <title>The sequence and de novo assembly of the wild yak genome.</title>
        <authorList>
            <person name="Liu Y."/>
        </authorList>
    </citation>
    <scope>NUCLEOTIDE SEQUENCE [LARGE SCALE GENOMIC DNA]</scope>
    <source>
        <strain evidence="2">WY2019</strain>
    </source>
</reference>
<sequence>MTLSRRARCAGRPQSQGSPEPRHPWGGPRSPAQWRHRPSAVVKPRRDACANLRCLDHVRTCGNADDSTVVTGRDVLCQSGDRAVAPACHAGKGRAS</sequence>
<protein>
    <submittedName>
        <fullName evidence="2">Uncharacterized protein</fullName>
    </submittedName>
</protein>
<evidence type="ECO:0000313" key="2">
    <source>
        <dbReference type="EMBL" id="MXQ97299.1"/>
    </source>
</evidence>
<gene>
    <name evidence="2" type="ORF">E5288_WYG003296</name>
</gene>
<organism evidence="2 3">
    <name type="scientific">Bos mutus</name>
    <name type="common">wild yak</name>
    <dbReference type="NCBI Taxonomy" id="72004"/>
    <lineage>
        <taxon>Eukaryota</taxon>
        <taxon>Metazoa</taxon>
        <taxon>Chordata</taxon>
        <taxon>Craniata</taxon>
        <taxon>Vertebrata</taxon>
        <taxon>Euteleostomi</taxon>
        <taxon>Mammalia</taxon>
        <taxon>Eutheria</taxon>
        <taxon>Laurasiatheria</taxon>
        <taxon>Artiodactyla</taxon>
        <taxon>Ruminantia</taxon>
        <taxon>Pecora</taxon>
        <taxon>Bovidae</taxon>
        <taxon>Bovinae</taxon>
        <taxon>Bos</taxon>
    </lineage>
</organism>
<dbReference type="EMBL" id="VBQZ03000187">
    <property type="protein sequence ID" value="MXQ97299.1"/>
    <property type="molecule type" value="Genomic_DNA"/>
</dbReference>
<evidence type="ECO:0000313" key="3">
    <source>
        <dbReference type="Proteomes" id="UP000322234"/>
    </source>
</evidence>
<dbReference type="AlphaFoldDB" id="A0A6B0S463"/>
<accession>A0A6B0S463</accession>
<feature type="region of interest" description="Disordered" evidence="1">
    <location>
        <begin position="1"/>
        <end position="40"/>
    </location>
</feature>
<evidence type="ECO:0000256" key="1">
    <source>
        <dbReference type="SAM" id="MobiDB-lite"/>
    </source>
</evidence>
<name>A0A6B0S463_9CETA</name>
<comment type="caution">
    <text evidence="2">The sequence shown here is derived from an EMBL/GenBank/DDBJ whole genome shotgun (WGS) entry which is preliminary data.</text>
</comment>
<proteinExistence type="predicted"/>